<organism evidence="3 4">
    <name type="scientific">Ruminococcus albus</name>
    <dbReference type="NCBI Taxonomy" id="1264"/>
    <lineage>
        <taxon>Bacteria</taxon>
        <taxon>Bacillati</taxon>
        <taxon>Bacillota</taxon>
        <taxon>Clostridia</taxon>
        <taxon>Eubacteriales</taxon>
        <taxon>Oscillospiraceae</taxon>
        <taxon>Ruminococcus</taxon>
    </lineage>
</organism>
<dbReference type="GO" id="GO:0000272">
    <property type="term" value="P:polysaccharide catabolic process"/>
    <property type="evidence" value="ECO:0007669"/>
    <property type="project" value="InterPro"/>
</dbReference>
<reference evidence="3 4" key="1">
    <citation type="submission" date="2016-10" db="EMBL/GenBank/DDBJ databases">
        <authorList>
            <person name="de Groot N.N."/>
        </authorList>
    </citation>
    <scope>NUCLEOTIDE SEQUENCE [LARGE SCALE GENOMIC DNA]</scope>
    <source>
        <strain evidence="3 4">KH2T6</strain>
    </source>
</reference>
<dbReference type="Pfam" id="PF00404">
    <property type="entry name" value="Dockerin_1"/>
    <property type="match status" value="1"/>
</dbReference>
<dbReference type="InterPro" id="IPR036439">
    <property type="entry name" value="Dockerin_dom_sf"/>
</dbReference>
<protein>
    <recommendedName>
        <fullName evidence="2">Dockerin domain-containing protein</fullName>
    </recommendedName>
</protein>
<name>A0A1H7MYD4_RUMAL</name>
<gene>
    <name evidence="3" type="ORF">SAMN05216469_11337</name>
</gene>
<dbReference type="EMBL" id="FOAT01000013">
    <property type="protein sequence ID" value="SEL16290.1"/>
    <property type="molecule type" value="Genomic_DNA"/>
</dbReference>
<keyword evidence="1" id="KW-0732">Signal</keyword>
<dbReference type="InterPro" id="IPR016134">
    <property type="entry name" value="Dockerin_dom"/>
</dbReference>
<dbReference type="RefSeq" id="WP_074834551.1">
    <property type="nucleotide sequence ID" value="NZ_FOAT01000013.1"/>
</dbReference>
<dbReference type="AlphaFoldDB" id="A0A1H7MYD4"/>
<dbReference type="OrthoDB" id="1821987at2"/>
<feature type="domain" description="Dockerin" evidence="2">
    <location>
        <begin position="424"/>
        <end position="490"/>
    </location>
</feature>
<dbReference type="Proteomes" id="UP000186015">
    <property type="component" value="Unassembled WGS sequence"/>
</dbReference>
<feature type="chain" id="PRO_5038814015" description="Dockerin domain-containing protein" evidence="1">
    <location>
        <begin position="27"/>
        <end position="490"/>
    </location>
</feature>
<evidence type="ECO:0000313" key="3">
    <source>
        <dbReference type="EMBL" id="SEL16290.1"/>
    </source>
</evidence>
<evidence type="ECO:0000313" key="4">
    <source>
        <dbReference type="Proteomes" id="UP000186015"/>
    </source>
</evidence>
<dbReference type="GO" id="GO:0004553">
    <property type="term" value="F:hydrolase activity, hydrolyzing O-glycosyl compounds"/>
    <property type="evidence" value="ECO:0007669"/>
    <property type="project" value="InterPro"/>
</dbReference>
<dbReference type="SUPFAM" id="SSF63446">
    <property type="entry name" value="Type I dockerin domain"/>
    <property type="match status" value="1"/>
</dbReference>
<dbReference type="InterPro" id="IPR018247">
    <property type="entry name" value="EF_Hand_1_Ca_BS"/>
</dbReference>
<accession>A0A1H7MYD4</accession>
<evidence type="ECO:0000259" key="2">
    <source>
        <dbReference type="PROSITE" id="PS51766"/>
    </source>
</evidence>
<dbReference type="InterPro" id="IPR002105">
    <property type="entry name" value="Dockerin_1_rpt"/>
</dbReference>
<proteinExistence type="predicted"/>
<dbReference type="Gene3D" id="1.10.1330.10">
    <property type="entry name" value="Dockerin domain"/>
    <property type="match status" value="1"/>
</dbReference>
<dbReference type="CDD" id="cd14256">
    <property type="entry name" value="Dockerin_I"/>
    <property type="match status" value="1"/>
</dbReference>
<feature type="signal peptide" evidence="1">
    <location>
        <begin position="1"/>
        <end position="26"/>
    </location>
</feature>
<sequence>MKMKFKRTGAALLACAMLFGTVPPYAGALFGTAITANAAVAGKGTEDSPYIVTTYDELKGIFDMKYTDWAGDVYVKLGKDIISEDKLNDNDLRLYNNSNIGIVSVHLDLAGHKLARYAKTDDEDMFYIGGGCTLYIDDSVGGGVIESSIDSGEQLSKMFYLGENGALVINDGTFKSVRPVGFNCRERVIYCNQPSAYLDIQGGVFSSDSDTPMYVNNANYIYIYGGTFIQKAKKCYGIIINDYGVRLYIDNCKIIGEGVSTRLKCGSWDLSKVISTLAEVTVDGTVLERWNLGEEISGNEIVIRSPKVINRVNIMIAEPKAGQTVSYLADTNDPDRVSAWGVSKGIRLRGYVRAWLEGDTVLNGDKVNKFEAGNTYTAKFSIMTEQEGDTFSDDLKVTVNGKPVENLKIDSKSESASFSITYDLKKQKGDVTGDGKINTSDVTKVAAHVKGKKLLTKEQQALADIDGNGKVTITDLTRIAAHVKGKKMIV</sequence>
<evidence type="ECO:0000256" key="1">
    <source>
        <dbReference type="SAM" id="SignalP"/>
    </source>
</evidence>
<dbReference type="PROSITE" id="PS51766">
    <property type="entry name" value="DOCKERIN"/>
    <property type="match status" value="1"/>
</dbReference>
<dbReference type="PROSITE" id="PS00018">
    <property type="entry name" value="EF_HAND_1"/>
    <property type="match status" value="1"/>
</dbReference>